<dbReference type="Proteomes" id="UP001517376">
    <property type="component" value="Unassembled WGS sequence"/>
</dbReference>
<dbReference type="PIRSF" id="PIRSF022704">
    <property type="entry name" value="UCP022704"/>
    <property type="match status" value="1"/>
</dbReference>
<dbReference type="InterPro" id="IPR009784">
    <property type="entry name" value="DUF1349"/>
</dbReference>
<accession>A0ABW9Y7N0</accession>
<dbReference type="InterPro" id="IPR013320">
    <property type="entry name" value="ConA-like_dom_sf"/>
</dbReference>
<dbReference type="PANTHER" id="PTHR35332:SF2">
    <property type="entry name" value="REGULATION OF ENOLASE PROTEIN 1"/>
    <property type="match status" value="1"/>
</dbReference>
<keyword evidence="2" id="KW-1185">Reference proteome</keyword>
<organism evidence="1 2">
    <name type="scientific">Paragemmobacter ruber</name>
    <dbReference type="NCBI Taxonomy" id="1985673"/>
    <lineage>
        <taxon>Bacteria</taxon>
        <taxon>Pseudomonadati</taxon>
        <taxon>Pseudomonadota</taxon>
        <taxon>Alphaproteobacteria</taxon>
        <taxon>Rhodobacterales</taxon>
        <taxon>Paracoccaceae</taxon>
        <taxon>Paragemmobacter</taxon>
    </lineage>
</organism>
<dbReference type="Gene3D" id="2.60.120.200">
    <property type="match status" value="1"/>
</dbReference>
<sequence>MSRFSRMTWLNPPPEQTELPGGLEVVTGERTDFWRETFYGFVRHNGHFLWETAQEDFTAEVTIAGHYRALYDQAGLMMMLSDQHWIKCGVEVNDGQPVFSTVITNLHSDWATMPLPFDAGRVRLRLTRHAEAVRVDVADPAGGWILARLGYLPARMPAKIGIMACSPERARFRVTFSDYRCGPAIPRALHEGH</sequence>
<name>A0ABW9Y7N0_9RHOB</name>
<evidence type="ECO:0000313" key="1">
    <source>
        <dbReference type="EMBL" id="NBE08580.1"/>
    </source>
</evidence>
<dbReference type="SUPFAM" id="SSF49899">
    <property type="entry name" value="Concanavalin A-like lectins/glucanases"/>
    <property type="match status" value="1"/>
</dbReference>
<proteinExistence type="predicted"/>
<dbReference type="RefSeq" id="WP_161767641.1">
    <property type="nucleotide sequence ID" value="NZ_JAAATW010000003.1"/>
</dbReference>
<protein>
    <submittedName>
        <fullName evidence="1">DUF1349 domain-containing protein</fullName>
    </submittedName>
</protein>
<dbReference type="PANTHER" id="PTHR35332">
    <property type="entry name" value="REGULATION OF ENOLASE PROTEIN 1"/>
    <property type="match status" value="1"/>
</dbReference>
<reference evidence="2" key="1">
    <citation type="submission" date="2020-01" db="EMBL/GenBank/DDBJ databases">
        <title>Sphingomonas sp. strain CSW-10.</title>
        <authorList>
            <person name="Chen W.-M."/>
        </authorList>
    </citation>
    <scope>NUCLEOTIDE SEQUENCE [LARGE SCALE GENOMIC DNA]</scope>
    <source>
        <strain evidence="2">CCP-1</strain>
    </source>
</reference>
<dbReference type="InterPro" id="IPR015987">
    <property type="entry name" value="UCP022704"/>
</dbReference>
<dbReference type="EMBL" id="JAAATW010000003">
    <property type="protein sequence ID" value="NBE08580.1"/>
    <property type="molecule type" value="Genomic_DNA"/>
</dbReference>
<gene>
    <name evidence="1" type="ORF">GU920_13650</name>
</gene>
<comment type="caution">
    <text evidence="1">The sequence shown here is derived from an EMBL/GenBank/DDBJ whole genome shotgun (WGS) entry which is preliminary data.</text>
</comment>
<evidence type="ECO:0000313" key="2">
    <source>
        <dbReference type="Proteomes" id="UP001517376"/>
    </source>
</evidence>
<dbReference type="Pfam" id="PF07081">
    <property type="entry name" value="DUF1349"/>
    <property type="match status" value="1"/>
</dbReference>